<evidence type="ECO:0000313" key="2">
    <source>
        <dbReference type="Proteomes" id="UP001162992"/>
    </source>
</evidence>
<dbReference type="Proteomes" id="UP001162992">
    <property type="component" value="Chromosome 3"/>
</dbReference>
<name>A0ACC2EB59_DIPCM</name>
<gene>
    <name evidence="1" type="ORF">O6H91_03G123700</name>
</gene>
<sequence length="1134" mass="122564">MEEVGVAIESSWEVIGGSLDDCIRLQWSNGNENDSFVLDNDDASSSPLILVPSDDSGPCEITVKFQDRLCLVQHLSVLSTARTCEIYSQNEINGDADYVCTLRGDVPKSGNTFSIVETSSNKLATTVVASSHGHLEINASTSNNFMEEGNELQDGAKSIVPLDKDFYDSRQFVLDDNRNDSLSSSLATMMARKSLPLDDGEAECLSRSTVESTFDEETQNSTGESEKKGIVDHFVKADCSTDAFECSESHSVSQTHLAAIFYYEAKMHANNGVPWAALKVRMLSLSDKSCVKVANITIHAKAGPVFPTILEPSDSFLHSQQRDQSIGPSLLAMLVPGMLKTVQGLPDVRNGRDSQVGTRLQESNFTSGIVQGPSQPSMHTFMSIMGQRNTEGPRELTDVWACSASFSQQGSSLCTKVPRILGSENVAEESSETPEIEDDSIGFTAEAHKQYQNSVLSVNKRPDFEKGLEPKDVQRAVTRHAYDDMMCPGERRKESPTLPSPEINLSKLEAQVEAAMNGFKEELVARLDRLETMCLRIESYLQSAFQSFDNRLQVLEAPSQRMMHSESHCSQLPVCHLNASSDALMRTQKTEAFDKLVGLCSPSLSHMLDVHALNSSVTPHTCLQPICSGSHSSPLTQEYSLPSSTSCSSSNSTSLAEMPSFTCIDPVQLHSSTFGSKLDTSCPNAVASDDLPFDMNARTELSDLEATLSHLSPSIDSSVEIPGHGKTTVSENKEGYNFAPSDSLAIVQPKVLSLDEALLSALSAFSASNLHASVPDSVNGSSEVLAECIESEAFSSKETASCDGDDNGTSYVSFKSANSEVSEDGCQTMEVTDHLSCKGLLKELEDTISKNLVFEEVQASKSEEVSEMQNEAVVAISQSSSSLEMEKVASSENVADFGRDTVLNSSIECVPFVCDPGIGFKTGGKDLISAEICEQDAQCSDTTMLIDKISCVASHSDDMPEDMIDLISWNDQTSADSEGGLLISLKEITMTYLDFGEAINTCDTLNGQTSADSEGGLAISLKEITMTDLDFGEAINMCDNKTCVVSESIRQDVDSTMHIRGASNVLQSEIAASLSDSITGRDAGKDTDSLEVVLSNLKPAPSVNQIDNITGHILDDFFACNTTRSMDIRERAAH</sequence>
<protein>
    <submittedName>
        <fullName evidence="1">Uncharacterized protein</fullName>
    </submittedName>
</protein>
<accession>A0ACC2EB59</accession>
<proteinExistence type="predicted"/>
<reference evidence="2" key="1">
    <citation type="journal article" date="2024" name="Proc. Natl. Acad. Sci. U.S.A.">
        <title>Extraordinary preservation of gene collinearity over three hundred million years revealed in homosporous lycophytes.</title>
        <authorList>
            <person name="Li C."/>
            <person name="Wickell D."/>
            <person name="Kuo L.Y."/>
            <person name="Chen X."/>
            <person name="Nie B."/>
            <person name="Liao X."/>
            <person name="Peng D."/>
            <person name="Ji J."/>
            <person name="Jenkins J."/>
            <person name="Williams M."/>
            <person name="Shu S."/>
            <person name="Plott C."/>
            <person name="Barry K."/>
            <person name="Rajasekar S."/>
            <person name="Grimwood J."/>
            <person name="Han X."/>
            <person name="Sun S."/>
            <person name="Hou Z."/>
            <person name="He W."/>
            <person name="Dai G."/>
            <person name="Sun C."/>
            <person name="Schmutz J."/>
            <person name="Leebens-Mack J.H."/>
            <person name="Li F.W."/>
            <person name="Wang L."/>
        </authorList>
    </citation>
    <scope>NUCLEOTIDE SEQUENCE [LARGE SCALE GENOMIC DNA]</scope>
    <source>
        <strain evidence="2">cv. PW_Plant_1</strain>
    </source>
</reference>
<dbReference type="EMBL" id="CM055094">
    <property type="protein sequence ID" value="KAJ7563731.1"/>
    <property type="molecule type" value="Genomic_DNA"/>
</dbReference>
<organism evidence="1 2">
    <name type="scientific">Diphasiastrum complanatum</name>
    <name type="common">Issler's clubmoss</name>
    <name type="synonym">Lycopodium complanatum</name>
    <dbReference type="NCBI Taxonomy" id="34168"/>
    <lineage>
        <taxon>Eukaryota</taxon>
        <taxon>Viridiplantae</taxon>
        <taxon>Streptophyta</taxon>
        <taxon>Embryophyta</taxon>
        <taxon>Tracheophyta</taxon>
        <taxon>Lycopodiopsida</taxon>
        <taxon>Lycopodiales</taxon>
        <taxon>Lycopodiaceae</taxon>
        <taxon>Lycopodioideae</taxon>
        <taxon>Diphasiastrum</taxon>
    </lineage>
</organism>
<comment type="caution">
    <text evidence="1">The sequence shown here is derived from an EMBL/GenBank/DDBJ whole genome shotgun (WGS) entry which is preliminary data.</text>
</comment>
<keyword evidence="2" id="KW-1185">Reference proteome</keyword>
<evidence type="ECO:0000313" key="1">
    <source>
        <dbReference type="EMBL" id="KAJ7563731.1"/>
    </source>
</evidence>